<accession>A0A8J2J7K4</accession>
<evidence type="ECO:0000313" key="3">
    <source>
        <dbReference type="Proteomes" id="UP000708208"/>
    </source>
</evidence>
<sequence length="122" mass="13019">MLKFAVLVTALLFALTSTVFPKPVDEDSVADIVNDPDPDIENVAPSVETPPNVTTTTLSEVASPTNVTTLPLDPAPTVIIPAKTRPVNSTVDSTVDRRFETVKKVQPAQSPVHKSILTFLGL</sequence>
<feature type="signal peptide" evidence="1">
    <location>
        <begin position="1"/>
        <end position="21"/>
    </location>
</feature>
<evidence type="ECO:0000256" key="1">
    <source>
        <dbReference type="SAM" id="SignalP"/>
    </source>
</evidence>
<comment type="caution">
    <text evidence="2">The sequence shown here is derived from an EMBL/GenBank/DDBJ whole genome shotgun (WGS) entry which is preliminary data.</text>
</comment>
<gene>
    <name evidence="2" type="ORF">AFUS01_LOCUS5497</name>
</gene>
<keyword evidence="1" id="KW-0732">Signal</keyword>
<keyword evidence="3" id="KW-1185">Reference proteome</keyword>
<protein>
    <submittedName>
        <fullName evidence="2">Uncharacterized protein</fullName>
    </submittedName>
</protein>
<feature type="chain" id="PRO_5035291317" evidence="1">
    <location>
        <begin position="22"/>
        <end position="122"/>
    </location>
</feature>
<dbReference type="AlphaFoldDB" id="A0A8J2J7K4"/>
<reference evidence="2" key="1">
    <citation type="submission" date="2021-06" db="EMBL/GenBank/DDBJ databases">
        <authorList>
            <person name="Hodson N. C."/>
            <person name="Mongue J. A."/>
            <person name="Jaron S. K."/>
        </authorList>
    </citation>
    <scope>NUCLEOTIDE SEQUENCE</scope>
</reference>
<proteinExistence type="predicted"/>
<evidence type="ECO:0000313" key="2">
    <source>
        <dbReference type="EMBL" id="CAG7715963.1"/>
    </source>
</evidence>
<organism evidence="2 3">
    <name type="scientific">Allacma fusca</name>
    <dbReference type="NCBI Taxonomy" id="39272"/>
    <lineage>
        <taxon>Eukaryota</taxon>
        <taxon>Metazoa</taxon>
        <taxon>Ecdysozoa</taxon>
        <taxon>Arthropoda</taxon>
        <taxon>Hexapoda</taxon>
        <taxon>Collembola</taxon>
        <taxon>Symphypleona</taxon>
        <taxon>Sminthuridae</taxon>
        <taxon>Allacma</taxon>
    </lineage>
</organism>
<dbReference type="Proteomes" id="UP000708208">
    <property type="component" value="Unassembled WGS sequence"/>
</dbReference>
<name>A0A8J2J7K4_9HEXA</name>
<dbReference type="EMBL" id="CAJVCH010035116">
    <property type="protein sequence ID" value="CAG7715963.1"/>
    <property type="molecule type" value="Genomic_DNA"/>
</dbReference>